<reference evidence="2" key="3">
    <citation type="submission" date="2015-04" db="UniProtKB">
        <authorList>
            <consortium name="EnsemblPlants"/>
        </authorList>
    </citation>
    <scope>IDENTIFICATION</scope>
    <source>
        <strain evidence="2">cv. Jemalong A17</strain>
    </source>
</reference>
<proteinExistence type="predicted"/>
<dbReference type="STRING" id="3880.G7IIZ1"/>
<keyword evidence="3" id="KW-1185">Reference proteome</keyword>
<sequence>MDILSYFSEIFHAFSFWLDLPSFEKLINNDVLYESTCISREEANGHVPWIPEFVPKIGLELIEILAFGLFRDKIQKDFDTEMSLASTCCLNGMINIITEIDNLIRSAKT</sequence>
<dbReference type="AlphaFoldDB" id="G7IIZ1"/>
<dbReference type="HOGENOM" id="CLU_2187814_0_0_1"/>
<evidence type="ECO:0000313" key="2">
    <source>
        <dbReference type="EnsemblPlants" id="AES66017"/>
    </source>
</evidence>
<dbReference type="PANTHER" id="PTHR47605">
    <property type="entry name" value="TRANSCRIPTIONAL ELONGATION REGULATOR MINIYO"/>
    <property type="match status" value="1"/>
</dbReference>
<reference evidence="1 3" key="2">
    <citation type="journal article" date="2014" name="BMC Genomics">
        <title>An improved genome release (version Mt4.0) for the model legume Medicago truncatula.</title>
        <authorList>
            <person name="Tang H."/>
            <person name="Krishnakumar V."/>
            <person name="Bidwell S."/>
            <person name="Rosen B."/>
            <person name="Chan A."/>
            <person name="Zhou S."/>
            <person name="Gentzbittel L."/>
            <person name="Childs K.L."/>
            <person name="Yandell M."/>
            <person name="Gundlach H."/>
            <person name="Mayer K.F."/>
            <person name="Schwartz D.C."/>
            <person name="Town C.D."/>
        </authorList>
    </citation>
    <scope>GENOME REANNOTATION</scope>
    <source>
        <strain evidence="2 3">cv. Jemalong A17</strain>
    </source>
</reference>
<organism evidence="1 3">
    <name type="scientific">Medicago truncatula</name>
    <name type="common">Barrel medic</name>
    <name type="synonym">Medicago tribuloides</name>
    <dbReference type="NCBI Taxonomy" id="3880"/>
    <lineage>
        <taxon>Eukaryota</taxon>
        <taxon>Viridiplantae</taxon>
        <taxon>Streptophyta</taxon>
        <taxon>Embryophyta</taxon>
        <taxon>Tracheophyta</taxon>
        <taxon>Spermatophyta</taxon>
        <taxon>Magnoliopsida</taxon>
        <taxon>eudicotyledons</taxon>
        <taxon>Gunneridae</taxon>
        <taxon>Pentapetalae</taxon>
        <taxon>rosids</taxon>
        <taxon>fabids</taxon>
        <taxon>Fabales</taxon>
        <taxon>Fabaceae</taxon>
        <taxon>Papilionoideae</taxon>
        <taxon>50 kb inversion clade</taxon>
        <taxon>NPAAA clade</taxon>
        <taxon>Hologalegina</taxon>
        <taxon>IRL clade</taxon>
        <taxon>Trifolieae</taxon>
        <taxon>Medicago</taxon>
    </lineage>
</organism>
<protein>
    <submittedName>
        <fullName evidence="1 2">Uncharacterized protein</fullName>
    </submittedName>
</protein>
<dbReference type="PANTHER" id="PTHR47605:SF2">
    <property type="entry name" value="TRANSCRIPTIONAL ELONGATION REGULATOR MINIYO"/>
    <property type="match status" value="1"/>
</dbReference>
<dbReference type="Proteomes" id="UP000002051">
    <property type="component" value="Chromosome 2"/>
</dbReference>
<evidence type="ECO:0000313" key="1">
    <source>
        <dbReference type="EMBL" id="AES66017.1"/>
    </source>
</evidence>
<dbReference type="PaxDb" id="3880-AES66017"/>
<dbReference type="EnsemblPlants" id="AES66017">
    <property type="protein sequence ID" value="AES66017"/>
    <property type="gene ID" value="MTR_2g060600"/>
</dbReference>
<name>G7IIZ1_MEDTR</name>
<reference evidence="1 3" key="1">
    <citation type="journal article" date="2011" name="Nature">
        <title>The Medicago genome provides insight into the evolution of rhizobial symbioses.</title>
        <authorList>
            <person name="Young N.D."/>
            <person name="Debelle F."/>
            <person name="Oldroyd G.E."/>
            <person name="Geurts R."/>
            <person name="Cannon S.B."/>
            <person name="Udvardi M.K."/>
            <person name="Benedito V.A."/>
            <person name="Mayer K.F."/>
            <person name="Gouzy J."/>
            <person name="Schoof H."/>
            <person name="Van de Peer Y."/>
            <person name="Proost S."/>
            <person name="Cook D.R."/>
            <person name="Meyers B.C."/>
            <person name="Spannagl M."/>
            <person name="Cheung F."/>
            <person name="De Mita S."/>
            <person name="Krishnakumar V."/>
            <person name="Gundlach H."/>
            <person name="Zhou S."/>
            <person name="Mudge J."/>
            <person name="Bharti A.K."/>
            <person name="Murray J.D."/>
            <person name="Naoumkina M.A."/>
            <person name="Rosen B."/>
            <person name="Silverstein K.A."/>
            <person name="Tang H."/>
            <person name="Rombauts S."/>
            <person name="Zhao P.X."/>
            <person name="Zhou P."/>
            <person name="Barbe V."/>
            <person name="Bardou P."/>
            <person name="Bechner M."/>
            <person name="Bellec A."/>
            <person name="Berger A."/>
            <person name="Berges H."/>
            <person name="Bidwell S."/>
            <person name="Bisseling T."/>
            <person name="Choisne N."/>
            <person name="Couloux A."/>
            <person name="Denny R."/>
            <person name="Deshpande S."/>
            <person name="Dai X."/>
            <person name="Doyle J.J."/>
            <person name="Dudez A.M."/>
            <person name="Farmer A.D."/>
            <person name="Fouteau S."/>
            <person name="Franken C."/>
            <person name="Gibelin C."/>
            <person name="Gish J."/>
            <person name="Goldstein S."/>
            <person name="Gonzalez A.J."/>
            <person name="Green P.J."/>
            <person name="Hallab A."/>
            <person name="Hartog M."/>
            <person name="Hua A."/>
            <person name="Humphray S.J."/>
            <person name="Jeong D.H."/>
            <person name="Jing Y."/>
            <person name="Jocker A."/>
            <person name="Kenton S.M."/>
            <person name="Kim D.J."/>
            <person name="Klee K."/>
            <person name="Lai H."/>
            <person name="Lang C."/>
            <person name="Lin S."/>
            <person name="Macmil S.L."/>
            <person name="Magdelenat G."/>
            <person name="Matthews L."/>
            <person name="McCorrison J."/>
            <person name="Monaghan E.L."/>
            <person name="Mun J.H."/>
            <person name="Najar F.Z."/>
            <person name="Nicholson C."/>
            <person name="Noirot C."/>
            <person name="O'Bleness M."/>
            <person name="Paule C.R."/>
            <person name="Poulain J."/>
            <person name="Prion F."/>
            <person name="Qin B."/>
            <person name="Qu C."/>
            <person name="Retzel E.F."/>
            <person name="Riddle C."/>
            <person name="Sallet E."/>
            <person name="Samain S."/>
            <person name="Samson N."/>
            <person name="Sanders I."/>
            <person name="Saurat O."/>
            <person name="Scarpelli C."/>
            <person name="Schiex T."/>
            <person name="Segurens B."/>
            <person name="Severin A.J."/>
            <person name="Sherrier D.J."/>
            <person name="Shi R."/>
            <person name="Sims S."/>
            <person name="Singer S.R."/>
            <person name="Sinharoy S."/>
            <person name="Sterck L."/>
            <person name="Viollet A."/>
            <person name="Wang B.B."/>
            <person name="Wang K."/>
            <person name="Wang M."/>
            <person name="Wang X."/>
            <person name="Warfsmann J."/>
            <person name="Weissenbach J."/>
            <person name="White D.D."/>
            <person name="White J.D."/>
            <person name="Wiley G.B."/>
            <person name="Wincker P."/>
            <person name="Xing Y."/>
            <person name="Yang L."/>
            <person name="Yao Z."/>
            <person name="Ying F."/>
            <person name="Zhai J."/>
            <person name="Zhou L."/>
            <person name="Zuber A."/>
            <person name="Denarie J."/>
            <person name="Dixon R.A."/>
            <person name="May G.D."/>
            <person name="Schwartz D.C."/>
            <person name="Rogers J."/>
            <person name="Quetier F."/>
            <person name="Town C.D."/>
            <person name="Roe B.A."/>
        </authorList>
    </citation>
    <scope>NUCLEOTIDE SEQUENCE [LARGE SCALE GENOMIC DNA]</scope>
    <source>
        <strain evidence="1">A17</strain>
        <strain evidence="2 3">cv. Jemalong A17</strain>
    </source>
</reference>
<accession>G7IIZ1</accession>
<dbReference type="EMBL" id="CM001218">
    <property type="protein sequence ID" value="AES66017.1"/>
    <property type="molecule type" value="Genomic_DNA"/>
</dbReference>
<dbReference type="InterPro" id="IPR055326">
    <property type="entry name" value="MINIYO"/>
</dbReference>
<evidence type="ECO:0000313" key="3">
    <source>
        <dbReference type="Proteomes" id="UP000002051"/>
    </source>
</evidence>
<gene>
    <name evidence="1" type="ordered locus">MTR_2g060600</name>
</gene>